<protein>
    <submittedName>
        <fullName evidence="1">Uncharacterized protein</fullName>
    </submittedName>
</protein>
<organism evidence="1 2">
    <name type="scientific">Aromia moschata</name>
    <dbReference type="NCBI Taxonomy" id="1265417"/>
    <lineage>
        <taxon>Eukaryota</taxon>
        <taxon>Metazoa</taxon>
        <taxon>Ecdysozoa</taxon>
        <taxon>Arthropoda</taxon>
        <taxon>Hexapoda</taxon>
        <taxon>Insecta</taxon>
        <taxon>Pterygota</taxon>
        <taxon>Neoptera</taxon>
        <taxon>Endopterygota</taxon>
        <taxon>Coleoptera</taxon>
        <taxon>Polyphaga</taxon>
        <taxon>Cucujiformia</taxon>
        <taxon>Chrysomeloidea</taxon>
        <taxon>Cerambycidae</taxon>
        <taxon>Cerambycinae</taxon>
        <taxon>Callichromatini</taxon>
        <taxon>Aromia</taxon>
    </lineage>
</organism>
<proteinExistence type="predicted"/>
<dbReference type="EMBL" id="JAPWTK010000365">
    <property type="protein sequence ID" value="KAJ8941508.1"/>
    <property type="molecule type" value="Genomic_DNA"/>
</dbReference>
<name>A0AAV8XTD9_9CUCU</name>
<evidence type="ECO:0000313" key="1">
    <source>
        <dbReference type="EMBL" id="KAJ8941508.1"/>
    </source>
</evidence>
<reference evidence="1" key="1">
    <citation type="journal article" date="2023" name="Insect Mol. Biol.">
        <title>Genome sequencing provides insights into the evolution of gene families encoding plant cell wall-degrading enzymes in longhorned beetles.</title>
        <authorList>
            <person name="Shin N.R."/>
            <person name="Okamura Y."/>
            <person name="Kirsch R."/>
            <person name="Pauchet Y."/>
        </authorList>
    </citation>
    <scope>NUCLEOTIDE SEQUENCE</scope>
    <source>
        <strain evidence="1">AMC_N1</strain>
    </source>
</reference>
<dbReference type="Proteomes" id="UP001162162">
    <property type="component" value="Unassembled WGS sequence"/>
</dbReference>
<keyword evidence="2" id="KW-1185">Reference proteome</keyword>
<gene>
    <name evidence="1" type="ORF">NQ318_006459</name>
</gene>
<evidence type="ECO:0000313" key="2">
    <source>
        <dbReference type="Proteomes" id="UP001162162"/>
    </source>
</evidence>
<dbReference type="AlphaFoldDB" id="A0AAV8XTD9"/>
<accession>A0AAV8XTD9</accession>
<comment type="caution">
    <text evidence="1">The sequence shown here is derived from an EMBL/GenBank/DDBJ whole genome shotgun (WGS) entry which is preliminary data.</text>
</comment>
<sequence length="96" mass="10944">MVLESLNPNTAELTAVLPELSPKSTLTYSGLWREPRVNLGSYSNDINFELSVSLRKVVENVCRIGKVLRHRRAICFEWHPGPKRVQAELRVTLNID</sequence>